<dbReference type="EMBL" id="ATNM01000072">
    <property type="protein sequence ID" value="EPR69162.1"/>
    <property type="molecule type" value="Genomic_DNA"/>
</dbReference>
<comment type="caution">
    <text evidence="1">The sequence shown here is derived from an EMBL/GenBank/DDBJ whole genome shotgun (WGS) entry which is preliminary data.</text>
</comment>
<proteinExistence type="predicted"/>
<reference evidence="1 2" key="1">
    <citation type="journal article" date="2013" name="Genome Announc.">
        <title>Draft Genome Sequence of Cyclobacterium qasimii Strain M12-11BT, Isolated from Arctic Marine Sediment.</title>
        <authorList>
            <person name="Shivaji S."/>
            <person name="Ara S."/>
            <person name="Singh A."/>
            <person name="Kumar Pinnaka A."/>
        </authorList>
    </citation>
    <scope>NUCLEOTIDE SEQUENCE [LARGE SCALE GENOMIC DNA]</scope>
    <source>
        <strain evidence="1 2">M12-11B</strain>
    </source>
</reference>
<evidence type="ECO:0000313" key="1">
    <source>
        <dbReference type="EMBL" id="EPR69162.1"/>
    </source>
</evidence>
<evidence type="ECO:0000313" key="2">
    <source>
        <dbReference type="Proteomes" id="UP000014974"/>
    </source>
</evidence>
<organism evidence="1 2">
    <name type="scientific">Cyclobacterium qasimii M12-11B</name>
    <dbReference type="NCBI Taxonomy" id="641524"/>
    <lineage>
        <taxon>Bacteria</taxon>
        <taxon>Pseudomonadati</taxon>
        <taxon>Bacteroidota</taxon>
        <taxon>Cytophagia</taxon>
        <taxon>Cytophagales</taxon>
        <taxon>Cyclobacteriaceae</taxon>
        <taxon>Cyclobacterium</taxon>
    </lineage>
</organism>
<accession>S7VI13</accession>
<name>S7VI13_9BACT</name>
<gene>
    <name evidence="1" type="ORF">ADICYQ_1810</name>
</gene>
<dbReference type="AlphaFoldDB" id="S7VI13"/>
<dbReference type="STRING" id="641524.ADICYQ_1810"/>
<sequence length="42" mass="4586">MGFSPFLKVGNTASGFSQNLGIKRVNIEMNIARGKEAVNYLI</sequence>
<dbReference type="Proteomes" id="UP000014974">
    <property type="component" value="Unassembled WGS sequence"/>
</dbReference>
<protein>
    <submittedName>
        <fullName evidence="1">Uncharacterized protein</fullName>
    </submittedName>
</protein>